<keyword evidence="3" id="KW-0143">Chaperone</keyword>
<protein>
    <recommendedName>
        <fullName evidence="3">COX assembly mitochondrial protein</fullName>
    </recommendedName>
</protein>
<comment type="function">
    <text evidence="3">Required for mitochondrial cytochrome c oxidase (COX) assembly and respiration.</text>
</comment>
<reference evidence="5 6" key="1">
    <citation type="journal article" date="2020" name="Microbiol. Resour. Announc.">
        <title>Draft Genome Sequence of a Cladosporium Species Isolated from the Mesophotic Ascidian Didemnum maculosum.</title>
        <authorList>
            <person name="Gioti A."/>
            <person name="Siaperas R."/>
            <person name="Nikolaivits E."/>
            <person name="Le Goff G."/>
            <person name="Ouazzani J."/>
            <person name="Kotoulas G."/>
            <person name="Topakas E."/>
        </authorList>
    </citation>
    <scope>NUCLEOTIDE SEQUENCE [LARGE SCALE GENOMIC DNA]</scope>
    <source>
        <strain evidence="5 6">TM138-S3</strain>
    </source>
</reference>
<dbReference type="GeneID" id="96004516"/>
<proteinExistence type="inferred from homology"/>
<sequence length="139" mass="16361">MSAPTAPNGAPINLKRKPIPLSASQESQVRELYYKRVRNKCADEVRDFAACCTNRTFTATFMCRPQQKLMNACMNQYATQEEMDAARDEWFATMDTRREERMAKEKKRVEDEKFWQDWWNKDKKTSELPAQPVKEQGKK</sequence>
<evidence type="ECO:0000256" key="4">
    <source>
        <dbReference type="SAM" id="MobiDB-lite"/>
    </source>
</evidence>
<dbReference type="PANTHER" id="PTHR22977">
    <property type="entry name" value="COX ASSEMBLY MITOCHONDRIAL PROTEIN"/>
    <property type="match status" value="1"/>
</dbReference>
<gene>
    <name evidence="5" type="ORF">WHR41_03072</name>
</gene>
<keyword evidence="6" id="KW-1185">Reference proteome</keyword>
<evidence type="ECO:0000313" key="6">
    <source>
        <dbReference type="Proteomes" id="UP000803884"/>
    </source>
</evidence>
<comment type="caution">
    <text evidence="5">The sequence shown here is derived from an EMBL/GenBank/DDBJ whole genome shotgun (WGS) entry which is preliminary data.</text>
</comment>
<evidence type="ECO:0000256" key="1">
    <source>
        <dbReference type="ARBA" id="ARBA00007347"/>
    </source>
</evidence>
<comment type="similarity">
    <text evidence="1 3">Belongs to the CMC family.</text>
</comment>
<dbReference type="Pfam" id="PF08583">
    <property type="entry name" value="Cmc1"/>
    <property type="match status" value="1"/>
</dbReference>
<keyword evidence="3" id="KW-0496">Mitochondrion</keyword>
<keyword evidence="3" id="KW-0472">Membrane</keyword>
<evidence type="ECO:0000313" key="5">
    <source>
        <dbReference type="EMBL" id="KAL1588558.1"/>
    </source>
</evidence>
<keyword evidence="3" id="KW-0999">Mitochondrion inner membrane</keyword>
<keyword evidence="2" id="KW-1015">Disulfide bond</keyword>
<dbReference type="AlphaFoldDB" id="A0AB34KYV2"/>
<dbReference type="GO" id="GO:0005743">
    <property type="term" value="C:mitochondrial inner membrane"/>
    <property type="evidence" value="ECO:0007669"/>
    <property type="project" value="UniProtKB-SubCell"/>
</dbReference>
<dbReference type="PANTHER" id="PTHR22977:SF5">
    <property type="entry name" value="COX ASSEMBLY MITOCHONDRIAL PROTEIN HOMOLOG"/>
    <property type="match status" value="1"/>
</dbReference>
<dbReference type="RefSeq" id="XP_069231663.1">
    <property type="nucleotide sequence ID" value="XM_069371678.1"/>
</dbReference>
<accession>A0AB34KYV2</accession>
<evidence type="ECO:0000256" key="3">
    <source>
        <dbReference type="RuleBase" id="RU364104"/>
    </source>
</evidence>
<dbReference type="InterPro" id="IPR013892">
    <property type="entry name" value="Cyt_c_biogenesis_Cmc1-like"/>
</dbReference>
<dbReference type="Proteomes" id="UP000803884">
    <property type="component" value="Unassembled WGS sequence"/>
</dbReference>
<feature type="region of interest" description="Disordered" evidence="4">
    <location>
        <begin position="1"/>
        <end position="21"/>
    </location>
</feature>
<evidence type="ECO:0000256" key="2">
    <source>
        <dbReference type="ARBA" id="ARBA00023157"/>
    </source>
</evidence>
<name>A0AB34KYV2_9PEZI</name>
<organism evidence="5 6">
    <name type="scientific">Cladosporium halotolerans</name>
    <dbReference type="NCBI Taxonomy" id="1052096"/>
    <lineage>
        <taxon>Eukaryota</taxon>
        <taxon>Fungi</taxon>
        <taxon>Dikarya</taxon>
        <taxon>Ascomycota</taxon>
        <taxon>Pezizomycotina</taxon>
        <taxon>Dothideomycetes</taxon>
        <taxon>Dothideomycetidae</taxon>
        <taxon>Cladosporiales</taxon>
        <taxon>Cladosporiaceae</taxon>
        <taxon>Cladosporium</taxon>
    </lineage>
</organism>
<dbReference type="EMBL" id="JAAQHG020000007">
    <property type="protein sequence ID" value="KAL1588558.1"/>
    <property type="molecule type" value="Genomic_DNA"/>
</dbReference>
<comment type="subcellular location">
    <subcellularLocation>
        <location evidence="3">Mitochondrion inner membrane</location>
    </subcellularLocation>
</comment>